<dbReference type="CDD" id="cd10527">
    <property type="entry name" value="SET_LSMT"/>
    <property type="match status" value="1"/>
</dbReference>
<feature type="domain" description="SET" evidence="2">
    <location>
        <begin position="22"/>
        <end position="258"/>
    </location>
</feature>
<dbReference type="AlphaFoldDB" id="A0A0B2WNL4"/>
<evidence type="ECO:0000313" key="3">
    <source>
        <dbReference type="EMBL" id="KHN95082.1"/>
    </source>
</evidence>
<dbReference type="GO" id="GO:0016279">
    <property type="term" value="F:protein-lysine N-methyltransferase activity"/>
    <property type="evidence" value="ECO:0007669"/>
    <property type="project" value="TreeGrafter"/>
</dbReference>
<keyword evidence="4" id="KW-1185">Reference proteome</keyword>
<dbReference type="PANTHER" id="PTHR13271">
    <property type="entry name" value="UNCHARACTERIZED PUTATIVE METHYLTRANSFERASE"/>
    <property type="match status" value="1"/>
</dbReference>
<dbReference type="OrthoDB" id="441812at2759"/>
<dbReference type="SUPFAM" id="SSF82199">
    <property type="entry name" value="SET domain"/>
    <property type="match status" value="1"/>
</dbReference>
<dbReference type="GO" id="GO:0005634">
    <property type="term" value="C:nucleus"/>
    <property type="evidence" value="ECO:0007669"/>
    <property type="project" value="TreeGrafter"/>
</dbReference>
<dbReference type="InterPro" id="IPR046341">
    <property type="entry name" value="SET_dom_sf"/>
</dbReference>
<reference evidence="3 4" key="1">
    <citation type="journal article" date="2014" name="Proc. Natl. Acad. Sci. U.S.A.">
        <title>Trajectory and genomic determinants of fungal-pathogen speciation and host adaptation.</title>
        <authorList>
            <person name="Hu X."/>
            <person name="Xiao G."/>
            <person name="Zheng P."/>
            <person name="Shang Y."/>
            <person name="Su Y."/>
            <person name="Zhang X."/>
            <person name="Liu X."/>
            <person name="Zhan S."/>
            <person name="St Leger R.J."/>
            <person name="Wang C."/>
        </authorList>
    </citation>
    <scope>NUCLEOTIDE SEQUENCE [LARGE SCALE GENOMIC DNA]</scope>
    <source>
        <strain evidence="3 4">ARSEF 1941</strain>
    </source>
</reference>
<dbReference type="RefSeq" id="XP_040676148.1">
    <property type="nucleotide sequence ID" value="XM_040825929.1"/>
</dbReference>
<dbReference type="Proteomes" id="UP000030816">
    <property type="component" value="Unassembled WGS sequence"/>
</dbReference>
<gene>
    <name evidence="3" type="ORF">MAM_07131</name>
</gene>
<evidence type="ECO:0000259" key="2">
    <source>
        <dbReference type="PROSITE" id="PS50280"/>
    </source>
</evidence>
<sequence length="491" mass="54856">MLSQLPIDTFPAWAHLNDIRFSHVKLQDVGDGKGLGLVAEEDLHCAESDGASEHVVKIPHDLVLSAEAVDDFAKVDQNFKQLLDAVGRQSTRHRIMLYLVSHLAQASHPKGGLSPTPWTEYTRLLPRAVPVPTMWTEPERLLLIGTSLEAALEAKLLSLSDEFDALRDVSEHLPFWNDFLWSREGVCLQDWALVDAWYRSRCLELPRSGTAMVPAIDMVNHSTTATAYYEEDDNGNVVLLIRPRCQVRSGEEVTISYGDAKPASETLFSYGFIDPKNIVHKLTLRLDPFPDDPLAKAKLRIFSAVPTLTISRKDGQVALEASSVAWHSPFVYLMCLNEEDGLSFRLLQDTAGDRQLRLLWQGEDVTDQAGDFETLIRGHHLCPVFQLRAITVLHEKVGEQWKRITHGPSDHQPEPLEAAGLQRAERMAAARILKDVESELLANALEALNDEMTNLLADDHVVAYLGSKEDFPIEQEEQATTATNDDADDFS</sequence>
<accession>A0A0B2WNL4</accession>
<dbReference type="GeneID" id="63741586"/>
<dbReference type="HOGENOM" id="CLU_044629_0_0_1"/>
<dbReference type="EMBL" id="AZHE01000027">
    <property type="protein sequence ID" value="KHN95082.1"/>
    <property type="molecule type" value="Genomic_DNA"/>
</dbReference>
<dbReference type="PANTHER" id="PTHR13271:SF76">
    <property type="entry name" value="SET DOMAIN-CONTAINING PROTEIN 8"/>
    <property type="match status" value="1"/>
</dbReference>
<protein>
    <submittedName>
        <fullName evidence="3">SET domain protein</fullName>
    </submittedName>
</protein>
<evidence type="ECO:0000256" key="1">
    <source>
        <dbReference type="SAM" id="MobiDB-lite"/>
    </source>
</evidence>
<dbReference type="Gene3D" id="3.90.1410.10">
    <property type="entry name" value="set domain protein methyltransferase, domain 1"/>
    <property type="match status" value="1"/>
</dbReference>
<name>A0A0B2WNL4_METAS</name>
<evidence type="ECO:0000313" key="4">
    <source>
        <dbReference type="Proteomes" id="UP000030816"/>
    </source>
</evidence>
<comment type="caution">
    <text evidence="3">The sequence shown here is derived from an EMBL/GenBank/DDBJ whole genome shotgun (WGS) entry which is preliminary data.</text>
</comment>
<dbReference type="STRING" id="1081103.A0A0B2WNL4"/>
<dbReference type="PROSITE" id="PS50280">
    <property type="entry name" value="SET"/>
    <property type="match status" value="1"/>
</dbReference>
<feature type="region of interest" description="Disordered" evidence="1">
    <location>
        <begin position="472"/>
        <end position="491"/>
    </location>
</feature>
<proteinExistence type="predicted"/>
<organism evidence="3 4">
    <name type="scientific">Metarhizium album (strain ARSEF 1941)</name>
    <dbReference type="NCBI Taxonomy" id="1081103"/>
    <lineage>
        <taxon>Eukaryota</taxon>
        <taxon>Fungi</taxon>
        <taxon>Dikarya</taxon>
        <taxon>Ascomycota</taxon>
        <taxon>Pezizomycotina</taxon>
        <taxon>Sordariomycetes</taxon>
        <taxon>Hypocreomycetidae</taxon>
        <taxon>Hypocreales</taxon>
        <taxon>Clavicipitaceae</taxon>
        <taxon>Metarhizium</taxon>
    </lineage>
</organism>
<dbReference type="InterPro" id="IPR050600">
    <property type="entry name" value="SETD3_SETD6_MTase"/>
</dbReference>
<dbReference type="InterPro" id="IPR001214">
    <property type="entry name" value="SET_dom"/>
</dbReference>